<evidence type="ECO:0000256" key="1">
    <source>
        <dbReference type="ARBA" id="ARBA00022679"/>
    </source>
</evidence>
<keyword evidence="4" id="KW-0067">ATP-binding</keyword>
<dbReference type="KEGG" id="llh:I41_16700"/>
<dbReference type="InterPro" id="IPR008271">
    <property type="entry name" value="Ser/Thr_kinase_AS"/>
</dbReference>
<evidence type="ECO:0000256" key="2">
    <source>
        <dbReference type="ARBA" id="ARBA00022741"/>
    </source>
</evidence>
<dbReference type="PANTHER" id="PTHR44329">
    <property type="entry name" value="SERINE/THREONINE-PROTEIN KINASE TNNI3K-RELATED"/>
    <property type="match status" value="1"/>
</dbReference>
<dbReference type="RefSeq" id="WP_145432054.1">
    <property type="nucleotide sequence ID" value="NZ_CP036339.1"/>
</dbReference>
<reference evidence="6 7" key="1">
    <citation type="submission" date="2019-02" db="EMBL/GenBank/DDBJ databases">
        <title>Deep-cultivation of Planctomycetes and their phenomic and genomic characterization uncovers novel biology.</title>
        <authorList>
            <person name="Wiegand S."/>
            <person name="Jogler M."/>
            <person name="Boedeker C."/>
            <person name="Pinto D."/>
            <person name="Vollmers J."/>
            <person name="Rivas-Marin E."/>
            <person name="Kohn T."/>
            <person name="Peeters S.H."/>
            <person name="Heuer A."/>
            <person name="Rast P."/>
            <person name="Oberbeckmann S."/>
            <person name="Bunk B."/>
            <person name="Jeske O."/>
            <person name="Meyerdierks A."/>
            <person name="Storesund J.E."/>
            <person name="Kallscheuer N."/>
            <person name="Luecker S."/>
            <person name="Lage O.M."/>
            <person name="Pohl T."/>
            <person name="Merkel B.J."/>
            <person name="Hornburger P."/>
            <person name="Mueller R.-W."/>
            <person name="Bruemmer F."/>
            <person name="Labrenz M."/>
            <person name="Spormann A.M."/>
            <person name="Op den Camp H."/>
            <person name="Overmann J."/>
            <person name="Amann R."/>
            <person name="Jetten M.S.M."/>
            <person name="Mascher T."/>
            <person name="Medema M.H."/>
            <person name="Devos D.P."/>
            <person name="Kaster A.-K."/>
            <person name="Ovreas L."/>
            <person name="Rohde M."/>
            <person name="Galperin M.Y."/>
            <person name="Jogler C."/>
        </authorList>
    </citation>
    <scope>NUCLEOTIDE SEQUENCE [LARGE SCALE GENOMIC DNA]</scope>
    <source>
        <strain evidence="6 7">I41</strain>
    </source>
</reference>
<gene>
    <name evidence="6" type="primary">prkC_8</name>
    <name evidence="6" type="ORF">I41_16700</name>
</gene>
<dbReference type="SUPFAM" id="SSF56112">
    <property type="entry name" value="Protein kinase-like (PK-like)"/>
    <property type="match status" value="1"/>
</dbReference>
<dbReference type="PROSITE" id="PS00108">
    <property type="entry name" value="PROTEIN_KINASE_ST"/>
    <property type="match status" value="1"/>
</dbReference>
<proteinExistence type="predicted"/>
<name>A0A517TVT8_9BACT</name>
<dbReference type="SMART" id="SM00220">
    <property type="entry name" value="S_TKc"/>
    <property type="match status" value="1"/>
</dbReference>
<dbReference type="GO" id="GO:0004674">
    <property type="term" value="F:protein serine/threonine kinase activity"/>
    <property type="evidence" value="ECO:0007669"/>
    <property type="project" value="UniProtKB-EC"/>
</dbReference>
<dbReference type="PANTHER" id="PTHR44329:SF288">
    <property type="entry name" value="MITOGEN-ACTIVATED PROTEIN KINASE KINASE KINASE 20"/>
    <property type="match status" value="1"/>
</dbReference>
<evidence type="ECO:0000256" key="4">
    <source>
        <dbReference type="ARBA" id="ARBA00022840"/>
    </source>
</evidence>
<dbReference type="AlphaFoldDB" id="A0A517TVT8"/>
<dbReference type="Gene3D" id="1.10.510.10">
    <property type="entry name" value="Transferase(Phosphotransferase) domain 1"/>
    <property type="match status" value="1"/>
</dbReference>
<keyword evidence="3 6" id="KW-0418">Kinase</keyword>
<dbReference type="Pfam" id="PF00069">
    <property type="entry name" value="Pkinase"/>
    <property type="match status" value="1"/>
</dbReference>
<dbReference type="InterPro" id="IPR011009">
    <property type="entry name" value="Kinase-like_dom_sf"/>
</dbReference>
<dbReference type="EMBL" id="CP036339">
    <property type="protein sequence ID" value="QDT72491.1"/>
    <property type="molecule type" value="Genomic_DNA"/>
</dbReference>
<sequence>MATVERSFATKHPAVHSQPSLERKLVGRIGPWQLVRLINESELARVYIARPAEGAADGPASYVVKVLRKEWWRDAHAIEMQRRAAWVGRKVSHPHLLPVLSAGVDQPPFYTVSPKLEGRSLAKILEQQRRLPMAVTLWIARQVAEALDALHTTARMIHSDVKPANIVVAPDGHATLVDLGFVHTPGESRHWSSRPVYGTLNYLAPEALTSALSASPQSDVYSLGVTLYEVITGTVPFVGRDAESLIRQHRETKPDCVTVRRPDTPPEVASLIARMLAKEPMRRPESAAEVVDELVRLEIDSFAARSA</sequence>
<evidence type="ECO:0000259" key="5">
    <source>
        <dbReference type="PROSITE" id="PS50011"/>
    </source>
</evidence>
<dbReference type="OrthoDB" id="9801841at2"/>
<dbReference type="InterPro" id="IPR000719">
    <property type="entry name" value="Prot_kinase_dom"/>
</dbReference>
<dbReference type="PROSITE" id="PS50011">
    <property type="entry name" value="PROTEIN_KINASE_DOM"/>
    <property type="match status" value="1"/>
</dbReference>
<evidence type="ECO:0000313" key="7">
    <source>
        <dbReference type="Proteomes" id="UP000317909"/>
    </source>
</evidence>
<accession>A0A517TVT8</accession>
<evidence type="ECO:0000313" key="6">
    <source>
        <dbReference type="EMBL" id="QDT72491.1"/>
    </source>
</evidence>
<dbReference type="Proteomes" id="UP000317909">
    <property type="component" value="Chromosome"/>
</dbReference>
<evidence type="ECO:0000256" key="3">
    <source>
        <dbReference type="ARBA" id="ARBA00022777"/>
    </source>
</evidence>
<dbReference type="Gene3D" id="3.30.200.20">
    <property type="entry name" value="Phosphorylase Kinase, domain 1"/>
    <property type="match status" value="1"/>
</dbReference>
<keyword evidence="1 6" id="KW-0808">Transferase</keyword>
<dbReference type="CDD" id="cd14014">
    <property type="entry name" value="STKc_PknB_like"/>
    <property type="match status" value="1"/>
</dbReference>
<dbReference type="GO" id="GO:0005524">
    <property type="term" value="F:ATP binding"/>
    <property type="evidence" value="ECO:0007669"/>
    <property type="project" value="UniProtKB-KW"/>
</dbReference>
<dbReference type="EC" id="2.7.11.1" evidence="6"/>
<protein>
    <submittedName>
        <fullName evidence="6">Serine/threonine-protein kinase PrkC</fullName>
        <ecNumber evidence="6">2.7.11.1</ecNumber>
    </submittedName>
</protein>
<keyword evidence="7" id="KW-1185">Reference proteome</keyword>
<feature type="domain" description="Protein kinase" evidence="5">
    <location>
        <begin position="32"/>
        <end position="295"/>
    </location>
</feature>
<keyword evidence="2" id="KW-0547">Nucleotide-binding</keyword>
<dbReference type="InterPro" id="IPR051681">
    <property type="entry name" value="Ser/Thr_Kinases-Pseudokinases"/>
</dbReference>
<organism evidence="6 7">
    <name type="scientific">Lacipirellula limnantheis</name>
    <dbReference type="NCBI Taxonomy" id="2528024"/>
    <lineage>
        <taxon>Bacteria</taxon>
        <taxon>Pseudomonadati</taxon>
        <taxon>Planctomycetota</taxon>
        <taxon>Planctomycetia</taxon>
        <taxon>Pirellulales</taxon>
        <taxon>Lacipirellulaceae</taxon>
        <taxon>Lacipirellula</taxon>
    </lineage>
</organism>